<protein>
    <submittedName>
        <fullName evidence="3">Uncharacterized protein</fullName>
    </submittedName>
</protein>
<evidence type="ECO:0000313" key="2">
    <source>
        <dbReference type="Proteomes" id="UP001652660"/>
    </source>
</evidence>
<name>A0A6P6VS05_COFAR</name>
<evidence type="ECO:0000256" key="1">
    <source>
        <dbReference type="SAM" id="MobiDB-lite"/>
    </source>
</evidence>
<gene>
    <name evidence="3" type="primary">LOC113731318</name>
</gene>
<proteinExistence type="predicted"/>
<sequence length="205" mass="23196">MEAGSTTATNRLSKAFVAENNTNKLVKSSKRASLSKGRKKAGVLQDKSFKKDLDRMRISRSGSENVAFDNSVREYGLESIVDTSNAPLHTNPVILVGHEEDRDGQFNDQDVEEKPKINTFRLNEPAKIPGIPQQERYLDLKARVKELRKENHRLYRQLQGEAEFSLQLKEENRILLDELKRKCGPDIISSLEAENPDQTAQSTDS</sequence>
<accession>A0A6P6VS05</accession>
<reference evidence="2" key="1">
    <citation type="journal article" date="2025" name="Foods">
        <title>Unveiling the Microbial Signatures of Arabica Coffee Cherries: Insights into Ripeness Specific Diversity, Functional Traits, and Implications for Quality and Safety.</title>
        <authorList>
            <consortium name="RefSeq"/>
            <person name="Tenea G.N."/>
            <person name="Cifuentes V."/>
            <person name="Reyes P."/>
            <person name="Cevallos-Vallejos M."/>
        </authorList>
    </citation>
    <scope>NUCLEOTIDE SEQUENCE [LARGE SCALE GENOMIC DNA]</scope>
</reference>
<dbReference type="AlphaFoldDB" id="A0A6P6VS05"/>
<keyword evidence="2" id="KW-1185">Reference proteome</keyword>
<dbReference type="GeneID" id="113731318"/>
<evidence type="ECO:0000313" key="3">
    <source>
        <dbReference type="RefSeq" id="XP_027112313.1"/>
    </source>
</evidence>
<reference evidence="3" key="2">
    <citation type="submission" date="2025-08" db="UniProtKB">
        <authorList>
            <consortium name="RefSeq"/>
        </authorList>
    </citation>
    <scope>IDENTIFICATION</scope>
    <source>
        <tissue evidence="3">Leaves</tissue>
    </source>
</reference>
<feature type="region of interest" description="Disordered" evidence="1">
    <location>
        <begin position="26"/>
        <end position="46"/>
    </location>
</feature>
<dbReference type="Proteomes" id="UP001652660">
    <property type="component" value="Chromosome 2c"/>
</dbReference>
<dbReference type="RefSeq" id="XP_027112313.1">
    <property type="nucleotide sequence ID" value="XM_027256512.2"/>
</dbReference>
<organism evidence="2 3">
    <name type="scientific">Coffea arabica</name>
    <name type="common">Arabian coffee</name>
    <dbReference type="NCBI Taxonomy" id="13443"/>
    <lineage>
        <taxon>Eukaryota</taxon>
        <taxon>Viridiplantae</taxon>
        <taxon>Streptophyta</taxon>
        <taxon>Embryophyta</taxon>
        <taxon>Tracheophyta</taxon>
        <taxon>Spermatophyta</taxon>
        <taxon>Magnoliopsida</taxon>
        <taxon>eudicotyledons</taxon>
        <taxon>Gunneridae</taxon>
        <taxon>Pentapetalae</taxon>
        <taxon>asterids</taxon>
        <taxon>lamiids</taxon>
        <taxon>Gentianales</taxon>
        <taxon>Rubiaceae</taxon>
        <taxon>Ixoroideae</taxon>
        <taxon>Gardenieae complex</taxon>
        <taxon>Bertiereae - Coffeeae clade</taxon>
        <taxon>Coffeeae</taxon>
        <taxon>Coffea</taxon>
    </lineage>
</organism>